<proteinExistence type="predicted"/>
<evidence type="ECO:0000313" key="2">
    <source>
        <dbReference type="Proteomes" id="UP000199032"/>
    </source>
</evidence>
<evidence type="ECO:0000313" key="1">
    <source>
        <dbReference type="EMBL" id="CUS37810.1"/>
    </source>
</evidence>
<organism evidence="1 2">
    <name type="scientific">Candidatus Nitrospira nitrosa</name>
    <dbReference type="NCBI Taxonomy" id="1742972"/>
    <lineage>
        <taxon>Bacteria</taxon>
        <taxon>Pseudomonadati</taxon>
        <taxon>Nitrospirota</taxon>
        <taxon>Nitrospiria</taxon>
        <taxon>Nitrospirales</taxon>
        <taxon>Nitrospiraceae</taxon>
        <taxon>Nitrospira</taxon>
    </lineage>
</organism>
<keyword evidence="2" id="KW-1185">Reference proteome</keyword>
<accession>A0A0S4LRS8</accession>
<dbReference type="AlphaFoldDB" id="A0A0S4LRS8"/>
<protein>
    <submittedName>
        <fullName evidence="1">Uncharacterized protein</fullName>
    </submittedName>
</protein>
<reference evidence="1 2" key="1">
    <citation type="submission" date="2015-10" db="EMBL/GenBank/DDBJ databases">
        <authorList>
            <person name="Gilbert D.G."/>
        </authorList>
    </citation>
    <scope>NUCLEOTIDE SEQUENCE [LARGE SCALE GENOMIC DNA]</scope>
    <source>
        <strain evidence="1">COMA1</strain>
    </source>
</reference>
<sequence length="432" mass="48255">MPFLTDLDSRAAIKGSRDPLGVQSIWTRMGRHVVGNLTTVSTSVRDFTVTMLGYYFAERVAEETAASDDLNVFLRWEQLSAYARGGGNNDWAFRGTERTKNYWNSADRVRLGADSGSFILSDQKTYGLWGLYSVPSRSSGLVEGSPTRLTAEARQFVEENYLPVLDGKSMARGEGLVDILGKRSVELRPKDRDRVLFGSVAKVLRRKFSSAERSLYVRHLIEGGPKDSTQGGQRLLAEAMKTTFDVKDWQLSPVVVSHLAKQCRAKSGDTGRKVADYLEHIRLAEQLLAPCVSLFAYSLSSDNQRLDDVAVTIRKEWGPELRSVDPKALEAIEPELIGASGERESARRWLTIAGDLAQGDYAKVITQLIDQNREVMVMRGGAAPWLEIRDGKLHVKLAVETGYLPTKKDLPTHWIHSYFLDSLRTVTKELEV</sequence>
<dbReference type="EMBL" id="CZQA01000010">
    <property type="protein sequence ID" value="CUS37810.1"/>
    <property type="molecule type" value="Genomic_DNA"/>
</dbReference>
<name>A0A0S4LRS8_9BACT</name>
<dbReference type="STRING" id="1742972.COMA1_40268"/>
<dbReference type="Proteomes" id="UP000199032">
    <property type="component" value="Unassembled WGS sequence"/>
</dbReference>
<gene>
    <name evidence="1" type="ORF">COMA1_40268</name>
</gene>